<dbReference type="AlphaFoldDB" id="A0A7R9ME79"/>
<evidence type="ECO:0000256" key="1">
    <source>
        <dbReference type="ARBA" id="ARBA00010617"/>
    </source>
</evidence>
<keyword evidence="3" id="KW-0479">Metal-binding</keyword>
<keyword evidence="4" id="KW-0560">Oxidoreductase</keyword>
<keyword evidence="6" id="KW-0503">Monooxygenase</keyword>
<evidence type="ECO:0000256" key="6">
    <source>
        <dbReference type="ARBA" id="ARBA00023033"/>
    </source>
</evidence>
<evidence type="ECO:0000313" key="7">
    <source>
        <dbReference type="EMBL" id="CAD7657355.1"/>
    </source>
</evidence>
<proteinExistence type="inferred from homology"/>
<keyword evidence="5" id="KW-0408">Iron</keyword>
<dbReference type="GO" id="GO:0005506">
    <property type="term" value="F:iron ion binding"/>
    <property type="evidence" value="ECO:0007669"/>
    <property type="project" value="InterPro"/>
</dbReference>
<evidence type="ECO:0000256" key="3">
    <source>
        <dbReference type="ARBA" id="ARBA00022723"/>
    </source>
</evidence>
<sequence length="77" mass="8665">MPENRDDIKAYTYLPFGSDPLHCIGMRFALLSAKLALALISHSFRFSRVTDTDVPVVFNKGRALCQAKRLVVGIQKR</sequence>
<dbReference type="GO" id="GO:0016705">
    <property type="term" value="F:oxidoreductase activity, acting on paired donors, with incorporation or reduction of molecular oxygen"/>
    <property type="evidence" value="ECO:0007669"/>
    <property type="project" value="InterPro"/>
</dbReference>
<reference evidence="7" key="1">
    <citation type="submission" date="2020-11" db="EMBL/GenBank/DDBJ databases">
        <authorList>
            <person name="Tran Van P."/>
        </authorList>
    </citation>
    <scope>NUCLEOTIDE SEQUENCE</scope>
</reference>
<dbReference type="EMBL" id="OC927678">
    <property type="protein sequence ID" value="CAD7657355.1"/>
    <property type="molecule type" value="Genomic_DNA"/>
</dbReference>
<dbReference type="PANTHER" id="PTHR24302:SF15">
    <property type="entry name" value="FATTY-ACID PEROXYGENASE"/>
    <property type="match status" value="1"/>
</dbReference>
<name>A0A7R9ME79_9ACAR</name>
<evidence type="ECO:0000256" key="5">
    <source>
        <dbReference type="ARBA" id="ARBA00023004"/>
    </source>
</evidence>
<gene>
    <name evidence="7" type="ORF">ONB1V03_LOCUS13985</name>
</gene>
<dbReference type="InterPro" id="IPR036396">
    <property type="entry name" value="Cyt_P450_sf"/>
</dbReference>
<dbReference type="InterPro" id="IPR050705">
    <property type="entry name" value="Cytochrome_P450_3A"/>
</dbReference>
<dbReference type="OrthoDB" id="6504004at2759"/>
<protein>
    <recommendedName>
        <fullName evidence="9">Cytochrome P450</fullName>
    </recommendedName>
</protein>
<keyword evidence="8" id="KW-1185">Reference proteome</keyword>
<dbReference type="EMBL" id="CAJPVJ010012853">
    <property type="protein sequence ID" value="CAG2174541.1"/>
    <property type="molecule type" value="Genomic_DNA"/>
</dbReference>
<dbReference type="PANTHER" id="PTHR24302">
    <property type="entry name" value="CYTOCHROME P450 FAMILY 3"/>
    <property type="match status" value="1"/>
</dbReference>
<dbReference type="Pfam" id="PF00067">
    <property type="entry name" value="p450"/>
    <property type="match status" value="1"/>
</dbReference>
<evidence type="ECO:0000256" key="2">
    <source>
        <dbReference type="ARBA" id="ARBA00022617"/>
    </source>
</evidence>
<organism evidence="7">
    <name type="scientific">Oppiella nova</name>
    <dbReference type="NCBI Taxonomy" id="334625"/>
    <lineage>
        <taxon>Eukaryota</taxon>
        <taxon>Metazoa</taxon>
        <taxon>Ecdysozoa</taxon>
        <taxon>Arthropoda</taxon>
        <taxon>Chelicerata</taxon>
        <taxon>Arachnida</taxon>
        <taxon>Acari</taxon>
        <taxon>Acariformes</taxon>
        <taxon>Sarcoptiformes</taxon>
        <taxon>Oribatida</taxon>
        <taxon>Brachypylina</taxon>
        <taxon>Oppioidea</taxon>
        <taxon>Oppiidae</taxon>
        <taxon>Oppiella</taxon>
    </lineage>
</organism>
<evidence type="ECO:0008006" key="9">
    <source>
        <dbReference type="Google" id="ProtNLM"/>
    </source>
</evidence>
<dbReference type="GO" id="GO:0020037">
    <property type="term" value="F:heme binding"/>
    <property type="evidence" value="ECO:0007669"/>
    <property type="project" value="InterPro"/>
</dbReference>
<dbReference type="GO" id="GO:0008395">
    <property type="term" value="F:steroid hydroxylase activity"/>
    <property type="evidence" value="ECO:0007669"/>
    <property type="project" value="TreeGrafter"/>
</dbReference>
<dbReference type="InterPro" id="IPR001128">
    <property type="entry name" value="Cyt_P450"/>
</dbReference>
<dbReference type="Gene3D" id="1.10.630.10">
    <property type="entry name" value="Cytochrome P450"/>
    <property type="match status" value="1"/>
</dbReference>
<evidence type="ECO:0000313" key="8">
    <source>
        <dbReference type="Proteomes" id="UP000728032"/>
    </source>
</evidence>
<dbReference type="Proteomes" id="UP000728032">
    <property type="component" value="Unassembled WGS sequence"/>
</dbReference>
<evidence type="ECO:0000256" key="4">
    <source>
        <dbReference type="ARBA" id="ARBA00023002"/>
    </source>
</evidence>
<accession>A0A7R9ME79</accession>
<comment type="similarity">
    <text evidence="1">Belongs to the cytochrome P450 family.</text>
</comment>
<dbReference type="SUPFAM" id="SSF48264">
    <property type="entry name" value="Cytochrome P450"/>
    <property type="match status" value="1"/>
</dbReference>
<keyword evidence="2" id="KW-0349">Heme</keyword>